<gene>
    <name evidence="2" type="ORF">EQG79_09355</name>
</gene>
<accession>A0A4Q2UKL3</accession>
<dbReference type="AlphaFoldDB" id="A0A4Q2UKL3"/>
<evidence type="ECO:0000256" key="1">
    <source>
        <dbReference type="SAM" id="Phobius"/>
    </source>
</evidence>
<keyword evidence="3" id="KW-1185">Reference proteome</keyword>
<keyword evidence="1" id="KW-0812">Transmembrane</keyword>
<name>A0A4Q2UKL3_9BACT</name>
<feature type="transmembrane region" description="Helical" evidence="1">
    <location>
        <begin position="6"/>
        <end position="25"/>
    </location>
</feature>
<dbReference type="EMBL" id="SBLB01000002">
    <property type="protein sequence ID" value="RYC70067.1"/>
    <property type="molecule type" value="Genomic_DNA"/>
</dbReference>
<organism evidence="2 3">
    <name type="scientific">Spirosoma sordidisoli</name>
    <dbReference type="NCBI Taxonomy" id="2502893"/>
    <lineage>
        <taxon>Bacteria</taxon>
        <taxon>Pseudomonadati</taxon>
        <taxon>Bacteroidota</taxon>
        <taxon>Cytophagia</taxon>
        <taxon>Cytophagales</taxon>
        <taxon>Cytophagaceae</taxon>
        <taxon>Spirosoma</taxon>
    </lineage>
</organism>
<keyword evidence="1" id="KW-1133">Transmembrane helix</keyword>
<reference evidence="2 3" key="1">
    <citation type="submission" date="2019-01" db="EMBL/GenBank/DDBJ databases">
        <title>Spirosoma flava sp. nov., a propanil-degrading bacterium isolated from herbicide-contaminated soil.</title>
        <authorList>
            <person name="Zhang L."/>
            <person name="Jiang J.-D."/>
        </authorList>
    </citation>
    <scope>NUCLEOTIDE SEQUENCE [LARGE SCALE GENOMIC DNA]</scope>
    <source>
        <strain evidence="2 3">TY50</strain>
    </source>
</reference>
<comment type="caution">
    <text evidence="2">The sequence shown here is derived from an EMBL/GenBank/DDBJ whole genome shotgun (WGS) entry which is preliminary data.</text>
</comment>
<proteinExistence type="predicted"/>
<evidence type="ECO:0000313" key="3">
    <source>
        <dbReference type="Proteomes" id="UP000290407"/>
    </source>
</evidence>
<dbReference type="RefSeq" id="WP_129601295.1">
    <property type="nucleotide sequence ID" value="NZ_SBLB01000002.1"/>
</dbReference>
<evidence type="ECO:0000313" key="2">
    <source>
        <dbReference type="EMBL" id="RYC70067.1"/>
    </source>
</evidence>
<protein>
    <submittedName>
        <fullName evidence="2">Uncharacterized protein</fullName>
    </submittedName>
</protein>
<sequence length="139" mass="16386">MKKDSKLGVVIFVFIVSVMLIRDVYRHNELSKTLKECSVYTVGNIYKVYTLRGMPHAKYTYNIGSYTIKYDERVNNFDTGETWSVDAKKLAKRRLFLQVSCSDINTHRILWNTTIPDTLHQIPTEGWQQKPSWVKEWLH</sequence>
<keyword evidence="1" id="KW-0472">Membrane</keyword>
<dbReference type="Proteomes" id="UP000290407">
    <property type="component" value="Unassembled WGS sequence"/>
</dbReference>